<dbReference type="AlphaFoldDB" id="A0A061F9D3"/>
<gene>
    <name evidence="9" type="ORF">TCM_026383</name>
</gene>
<dbReference type="EMBL" id="CM001883">
    <property type="protein sequence ID" value="EOY11109.1"/>
    <property type="molecule type" value="Genomic_DNA"/>
</dbReference>
<dbReference type="eggNOG" id="KOG4282">
    <property type="taxonomic scope" value="Eukaryota"/>
</dbReference>
<evidence type="ECO:0000256" key="5">
    <source>
        <dbReference type="ARBA" id="ARBA00023163"/>
    </source>
</evidence>
<keyword evidence="2" id="KW-0677">Repeat</keyword>
<comment type="subcellular location">
    <subcellularLocation>
        <location evidence="1">Nucleus</location>
    </subcellularLocation>
</comment>
<keyword evidence="4 9" id="KW-0238">DNA-binding</keyword>
<evidence type="ECO:0000313" key="9">
    <source>
        <dbReference type="EMBL" id="EOY11109.1"/>
    </source>
</evidence>
<evidence type="ECO:0000256" key="2">
    <source>
        <dbReference type="ARBA" id="ARBA00022737"/>
    </source>
</evidence>
<feature type="domain" description="Myb-like" evidence="8">
    <location>
        <begin position="505"/>
        <end position="566"/>
    </location>
</feature>
<keyword evidence="3" id="KW-0805">Transcription regulation</keyword>
<feature type="compositionally biased region" description="Basic and acidic residues" evidence="7">
    <location>
        <begin position="218"/>
        <end position="228"/>
    </location>
</feature>
<dbReference type="FunFam" id="1.10.10.60:FF:000061">
    <property type="entry name" value="Trihelix transcription factor GT-2"/>
    <property type="match status" value="2"/>
</dbReference>
<dbReference type="InParanoid" id="A0A061F9D3"/>
<dbReference type="OMA" id="IDPWTND"/>
<dbReference type="CDD" id="cd12203">
    <property type="entry name" value="GT1"/>
    <property type="match status" value="1"/>
</dbReference>
<dbReference type="Gramene" id="EOY11109">
    <property type="protein sequence ID" value="EOY11109"/>
    <property type="gene ID" value="TCM_026383"/>
</dbReference>
<dbReference type="PANTHER" id="PTHR21654">
    <property type="entry name" value="FI21293P1"/>
    <property type="match status" value="1"/>
</dbReference>
<evidence type="ECO:0000313" key="10">
    <source>
        <dbReference type="Proteomes" id="UP000026915"/>
    </source>
</evidence>
<evidence type="ECO:0000259" key="8">
    <source>
        <dbReference type="PROSITE" id="PS50090"/>
    </source>
</evidence>
<dbReference type="SMART" id="SM00717">
    <property type="entry name" value="SANT"/>
    <property type="match status" value="2"/>
</dbReference>
<dbReference type="GO" id="GO:0003677">
    <property type="term" value="F:DNA binding"/>
    <property type="evidence" value="ECO:0007669"/>
    <property type="project" value="UniProtKB-KW"/>
</dbReference>
<organism evidence="9 10">
    <name type="scientific">Theobroma cacao</name>
    <name type="common">Cacao</name>
    <name type="synonym">Cocoa</name>
    <dbReference type="NCBI Taxonomy" id="3641"/>
    <lineage>
        <taxon>Eukaryota</taxon>
        <taxon>Viridiplantae</taxon>
        <taxon>Streptophyta</taxon>
        <taxon>Embryophyta</taxon>
        <taxon>Tracheophyta</taxon>
        <taxon>Spermatophyta</taxon>
        <taxon>Magnoliopsida</taxon>
        <taxon>eudicotyledons</taxon>
        <taxon>Gunneridae</taxon>
        <taxon>Pentapetalae</taxon>
        <taxon>rosids</taxon>
        <taxon>malvids</taxon>
        <taxon>Malvales</taxon>
        <taxon>Malvaceae</taxon>
        <taxon>Byttnerioideae</taxon>
        <taxon>Theobroma</taxon>
    </lineage>
</organism>
<dbReference type="FunCoup" id="A0A061F9D3">
    <property type="interactions" value="42"/>
</dbReference>
<feature type="domain" description="Myb-like" evidence="8">
    <location>
        <begin position="125"/>
        <end position="177"/>
    </location>
</feature>
<sequence length="660" mass="74542">MFDGVPDQFHQFIASSAAAAAAAAVAAARTTTLPLPLSFPPLHLANSSNGFTSFDTLYTSNSHNQVPPQLQQQQPHFLHPLHPQHQTQKNEEKEENTGLVRMNMEIERERSMPESIDNHHHHHHPWSNDEVLALLRIRSSIENWFPEFTWEHVSRKLAELGFKRSAEKCKEKFEEESRYFNSINCSKNYRLFSELEELCQGENPPPPHHNQQVVGATEKNKNVEKSREDEDNMGQNLEDDSRNIDEYQTTAGNNAPEDNERVVENKADNKNSSNRKRKRQKKFEMIKGFCEDIVNKLMNQQEEMHNKLLEDMVKRDEEKVAREEAWKKQELDRINQELELRAKEQAIAGDRQATIIKFLSKFASTGSSKCFRRSNEALFKVPNDSNPPSTSSSLVPAQNPNPIVNAQSQGDQVSSTTLSTMVLGHQNSGSCPTDNNQIKATSMTENQAPENPNPKTLTSSALALAPKNPNPVNAQSNPSPPTSSVTVNKAPLTPTSNDKEDLGKRWPRDEVLALINLRCSLYNNGDHDKEGAAIKAPLWERISQGMSELGYKRSAKRCKEKWENINKYFRKTKDVNKKRSLDSRTCPYFHQLSTLYNQGTLIAPSEGLENRPALPENHSAALPESGNDNSSQRGPAKDSTVHFSEGETNMVQVPAFEFEF</sequence>
<accession>A0A061F9D3</accession>
<keyword evidence="10" id="KW-1185">Reference proteome</keyword>
<dbReference type="InterPro" id="IPR044822">
    <property type="entry name" value="Myb_DNA-bind_4"/>
</dbReference>
<dbReference type="STRING" id="3641.A0A061F9D3"/>
<reference evidence="9 10" key="1">
    <citation type="journal article" date="2013" name="Genome Biol.">
        <title>The genome sequence of the most widely cultivated cacao type and its use to identify candidate genes regulating pod color.</title>
        <authorList>
            <person name="Motamayor J.C."/>
            <person name="Mockaitis K."/>
            <person name="Schmutz J."/>
            <person name="Haiminen N."/>
            <person name="Iii D.L."/>
            <person name="Cornejo O."/>
            <person name="Findley S.D."/>
            <person name="Zheng P."/>
            <person name="Utro F."/>
            <person name="Royaert S."/>
            <person name="Saski C."/>
            <person name="Jenkins J."/>
            <person name="Podicheti R."/>
            <person name="Zhao M."/>
            <person name="Scheffler B.E."/>
            <person name="Stack J.C."/>
            <person name="Feltus F.A."/>
            <person name="Mustiga G.M."/>
            <person name="Amores F."/>
            <person name="Phillips W."/>
            <person name="Marelli J.P."/>
            <person name="May G.D."/>
            <person name="Shapiro H."/>
            <person name="Ma J."/>
            <person name="Bustamante C.D."/>
            <person name="Schnell R.J."/>
            <person name="Main D."/>
            <person name="Gilbert D."/>
            <person name="Parida L."/>
            <person name="Kuhn D.N."/>
        </authorList>
    </citation>
    <scope>NUCLEOTIDE SEQUENCE [LARGE SCALE GENOMIC DNA]</scope>
    <source>
        <strain evidence="10">cv. Matina 1-6</strain>
    </source>
</reference>
<dbReference type="GO" id="GO:0005634">
    <property type="term" value="C:nucleus"/>
    <property type="evidence" value="ECO:0007669"/>
    <property type="project" value="UniProtKB-SubCell"/>
</dbReference>
<evidence type="ECO:0000256" key="4">
    <source>
        <dbReference type="ARBA" id="ARBA00023125"/>
    </source>
</evidence>
<feature type="region of interest" description="Disordered" evidence="7">
    <location>
        <begin position="463"/>
        <end position="504"/>
    </location>
</feature>
<feature type="region of interest" description="Disordered" evidence="7">
    <location>
        <begin position="380"/>
        <end position="414"/>
    </location>
</feature>
<evidence type="ECO:0000256" key="7">
    <source>
        <dbReference type="SAM" id="MobiDB-lite"/>
    </source>
</evidence>
<feature type="compositionally biased region" description="Polar residues" evidence="7">
    <location>
        <begin position="394"/>
        <end position="414"/>
    </location>
</feature>
<proteinExistence type="predicted"/>
<keyword evidence="5" id="KW-0804">Transcription</keyword>
<feature type="region of interest" description="Disordered" evidence="7">
    <location>
        <begin position="606"/>
        <end position="648"/>
    </location>
</feature>
<dbReference type="GO" id="GO:0006355">
    <property type="term" value="P:regulation of DNA-templated transcription"/>
    <property type="evidence" value="ECO:0007669"/>
    <property type="project" value="UniProtKB-ARBA"/>
</dbReference>
<dbReference type="Gene3D" id="1.10.10.60">
    <property type="entry name" value="Homeodomain-like"/>
    <property type="match status" value="2"/>
</dbReference>
<dbReference type="InterPro" id="IPR001005">
    <property type="entry name" value="SANT/Myb"/>
</dbReference>
<keyword evidence="6" id="KW-0539">Nucleus</keyword>
<evidence type="ECO:0000256" key="1">
    <source>
        <dbReference type="ARBA" id="ARBA00004123"/>
    </source>
</evidence>
<keyword evidence="9" id="KW-0371">Homeobox</keyword>
<feature type="region of interest" description="Disordered" evidence="7">
    <location>
        <begin position="200"/>
        <end position="280"/>
    </location>
</feature>
<evidence type="ECO:0000256" key="3">
    <source>
        <dbReference type="ARBA" id="ARBA00023015"/>
    </source>
</evidence>
<protein>
    <submittedName>
        <fullName evidence="9">Duplicated homeodomain-like superfamily protein, putative</fullName>
    </submittedName>
</protein>
<name>A0A061F9D3_THECC</name>
<dbReference type="Pfam" id="PF13837">
    <property type="entry name" value="Myb_DNA-bind_4"/>
    <property type="match status" value="2"/>
</dbReference>
<evidence type="ECO:0000256" key="6">
    <source>
        <dbReference type="ARBA" id="ARBA00023242"/>
    </source>
</evidence>
<dbReference type="Proteomes" id="UP000026915">
    <property type="component" value="Chromosome 5"/>
</dbReference>
<feature type="compositionally biased region" description="Basic and acidic residues" evidence="7">
    <location>
        <begin position="258"/>
        <end position="269"/>
    </location>
</feature>
<dbReference type="PANTHER" id="PTHR21654:SF61">
    <property type="entry name" value="TRIHELIX TRANSCRIPTION FACTOR GTL2"/>
    <property type="match status" value="1"/>
</dbReference>
<dbReference type="HOGENOM" id="CLU_469642_0_0_1"/>
<dbReference type="PROSITE" id="PS50090">
    <property type="entry name" value="MYB_LIKE"/>
    <property type="match status" value="2"/>
</dbReference>
<feature type="compositionally biased region" description="Low complexity" evidence="7">
    <location>
        <begin position="382"/>
        <end position="393"/>
    </location>
</feature>